<sequence>MIRNYMFVHEFIEKFQQPKLLQNGKDFLTNDKAGTDKTWREYMELRKYIHRVDGR</sequence>
<reference evidence="1" key="2">
    <citation type="submission" date="2006-01" db="EMBL/GenBank/DDBJ databases">
        <authorList>
            <person name="Genoscope"/>
        </authorList>
    </citation>
    <scope>NUCLEOTIDE SEQUENCE</scope>
</reference>
<proteinExistence type="predicted"/>
<reference evidence="1" key="1">
    <citation type="journal article" date="2006" name="Nature">
        <title>Deciphering the evolution and metabolism of an anammox bacterium from a community genome.</title>
        <authorList>
            <person name="Strous M."/>
            <person name="Pelletier E."/>
            <person name="Mangenot S."/>
            <person name="Rattei T."/>
            <person name="Lehner A."/>
            <person name="Taylor M.W."/>
            <person name="Horn M."/>
            <person name="Daims H."/>
            <person name="Bartol-Mavel D."/>
            <person name="Wincker P."/>
            <person name="Barbe V."/>
            <person name="Fonknechten N."/>
            <person name="Vallenet D."/>
            <person name="Segurens B."/>
            <person name="Schenowitz-Truong C."/>
            <person name="Medigue C."/>
            <person name="Collingro A."/>
            <person name="Snel B."/>
            <person name="Dutilh B.E."/>
            <person name="OpDenCamp H.J.M."/>
            <person name="vanDerDrift C."/>
            <person name="Cirpus I."/>
            <person name="vanDePas-Schoonen K.T."/>
            <person name="Harhangi H.R."/>
            <person name="vanNiftrik L."/>
            <person name="Schmid M."/>
            <person name="Keltjens J."/>
            <person name="vanDeVossenberg J."/>
            <person name="Kartal B."/>
            <person name="Meier H."/>
            <person name="Frishman D."/>
            <person name="Huynen M.A."/>
            <person name="Mewes H."/>
            <person name="Weissenbach J."/>
            <person name="Jetten M.S.M."/>
            <person name="Wagner M."/>
            <person name="LePaslier D."/>
        </authorList>
    </citation>
    <scope>NUCLEOTIDE SEQUENCE</scope>
</reference>
<name>Q1Q4Z6_KUEST</name>
<dbReference type="AlphaFoldDB" id="Q1Q4Z6"/>
<accession>Q1Q4Z6</accession>
<organism evidence="1">
    <name type="scientific">Kuenenia stuttgartiensis</name>
    <dbReference type="NCBI Taxonomy" id="174633"/>
    <lineage>
        <taxon>Bacteria</taxon>
        <taxon>Pseudomonadati</taxon>
        <taxon>Planctomycetota</taxon>
        <taxon>Candidatus Brocadiia</taxon>
        <taxon>Candidatus Brocadiales</taxon>
        <taxon>Candidatus Brocadiaceae</taxon>
        <taxon>Candidatus Kuenenia</taxon>
    </lineage>
</organism>
<protein>
    <submittedName>
        <fullName evidence="1">Uncharacterized protein</fullName>
    </submittedName>
</protein>
<gene>
    <name evidence="1" type="ORF">kuste4327</name>
</gene>
<dbReference type="EMBL" id="CT573071">
    <property type="protein sequence ID" value="CAJ75089.1"/>
    <property type="molecule type" value="Genomic_DNA"/>
</dbReference>
<evidence type="ECO:0000313" key="1">
    <source>
        <dbReference type="EMBL" id="CAJ75089.1"/>
    </source>
</evidence>